<organism evidence="2 3">
    <name type="scientific">Amycolatopsis suaedae</name>
    <dbReference type="NCBI Taxonomy" id="2510978"/>
    <lineage>
        <taxon>Bacteria</taxon>
        <taxon>Bacillati</taxon>
        <taxon>Actinomycetota</taxon>
        <taxon>Actinomycetes</taxon>
        <taxon>Pseudonocardiales</taxon>
        <taxon>Pseudonocardiaceae</taxon>
        <taxon>Amycolatopsis</taxon>
    </lineage>
</organism>
<reference evidence="2 3" key="1">
    <citation type="submission" date="2019-02" db="EMBL/GenBank/DDBJ databases">
        <title>Draft genome sequence of Amycolatopsis sp. 8-3EHSu isolated from roots of Suaeda maritima.</title>
        <authorList>
            <person name="Duangmal K."/>
            <person name="Chantavorakit T."/>
        </authorList>
    </citation>
    <scope>NUCLEOTIDE SEQUENCE [LARGE SCALE GENOMIC DNA]</scope>
    <source>
        <strain evidence="2 3">8-3EHSu</strain>
    </source>
</reference>
<keyword evidence="3" id="KW-1185">Reference proteome</keyword>
<accession>A0A4Q7JCI5</accession>
<dbReference type="Proteomes" id="UP000292003">
    <property type="component" value="Unassembled WGS sequence"/>
</dbReference>
<dbReference type="Gene3D" id="1.10.287.1060">
    <property type="entry name" value="ESAT-6-like"/>
    <property type="match status" value="1"/>
</dbReference>
<name>A0A4Q7JCI5_9PSEU</name>
<feature type="region of interest" description="Disordered" evidence="1">
    <location>
        <begin position="1"/>
        <end position="20"/>
    </location>
</feature>
<dbReference type="EMBL" id="SFCC01000002">
    <property type="protein sequence ID" value="RZQ65029.1"/>
    <property type="molecule type" value="Genomic_DNA"/>
</dbReference>
<evidence type="ECO:0000313" key="2">
    <source>
        <dbReference type="EMBL" id="RZQ65029.1"/>
    </source>
</evidence>
<comment type="caution">
    <text evidence="2">The sequence shown here is derived from an EMBL/GenBank/DDBJ whole genome shotgun (WGS) entry which is preliminary data.</text>
</comment>
<evidence type="ECO:0000313" key="3">
    <source>
        <dbReference type="Proteomes" id="UP000292003"/>
    </source>
</evidence>
<sequence>MTSGGGFTLRPDEAKSGGTQLSTAADALGQIGQTLSSALQAEGACWGDDESGKEFAKDYEPGAQGAVDAFTSLVEGLRGLKDQVDKAVAGFENTEETFTKDLSVKDA</sequence>
<proteinExistence type="predicted"/>
<gene>
    <name evidence="2" type="ORF">EWH70_03760</name>
</gene>
<dbReference type="RefSeq" id="WP_130473816.1">
    <property type="nucleotide sequence ID" value="NZ_SFCC01000002.1"/>
</dbReference>
<protein>
    <submittedName>
        <fullName evidence="2">WXG100 family type VII secretion target</fullName>
    </submittedName>
</protein>
<dbReference type="AlphaFoldDB" id="A0A4Q7JCI5"/>
<dbReference type="OrthoDB" id="4247883at2"/>
<evidence type="ECO:0000256" key="1">
    <source>
        <dbReference type="SAM" id="MobiDB-lite"/>
    </source>
</evidence>